<reference evidence="1" key="2">
    <citation type="submission" date="2017-07" db="EMBL/GenBank/DDBJ databases">
        <title>WGS assembly of Populus trichocarpa.</title>
        <authorList>
            <person name="Tuskan G."/>
            <person name="Difazio S."/>
            <person name="Jansson S."/>
            <person name="Bohlmann J."/>
            <person name="Grigoriev I."/>
            <person name="Hellsten U."/>
            <person name="Putnam N."/>
            <person name="Ralph S."/>
            <person name="Rombauts S."/>
            <person name="Salamov A."/>
            <person name="Schein J."/>
            <person name="Sterck L."/>
            <person name="Aerts A."/>
            <person name="Bhalerao R."/>
            <person name="Bhalerao R."/>
            <person name="Blaudez D."/>
            <person name="Boerjan W."/>
            <person name="Brun A."/>
            <person name="Brunner A."/>
            <person name="Busov V."/>
            <person name="Campbell M."/>
            <person name="Carlson J."/>
            <person name="Chalot M."/>
            <person name="Chapman J."/>
            <person name="Chen G."/>
            <person name="Cooper D."/>
            <person name="Coutinho P."/>
            <person name="Couturier J."/>
            <person name="Covert S."/>
            <person name="Cronk Q."/>
            <person name="Cunningham R."/>
            <person name="Davis J."/>
            <person name="Degroeve S."/>
            <person name="Dejardin A."/>
            <person name="Depamphilis C."/>
            <person name="Detter J."/>
            <person name="Dirks B."/>
            <person name="Dubchak I."/>
            <person name="Duplessis S."/>
            <person name="Ehlting J."/>
            <person name="Ellis B."/>
            <person name="Gendler K."/>
            <person name="Goodstein D."/>
            <person name="Gribskov M."/>
            <person name="Grimwood J."/>
            <person name="Groover A."/>
            <person name="Gunter L."/>
            <person name="Hamberger B."/>
            <person name="Heinze B."/>
            <person name="Helariutta Y."/>
            <person name="Henrissat B."/>
            <person name="Holligan D."/>
            <person name="Holt R."/>
            <person name="Huang W."/>
            <person name="Islam-Faridi N."/>
            <person name="Jones S."/>
            <person name="Jones-Rhoades M."/>
            <person name="Jorgensen R."/>
            <person name="Joshi C."/>
            <person name="Kangasjarvi J."/>
            <person name="Karlsson J."/>
            <person name="Kelleher C."/>
            <person name="Kirkpatrick R."/>
            <person name="Kirst M."/>
            <person name="Kohler A."/>
            <person name="Kalluri U."/>
            <person name="Larimer F."/>
            <person name="Leebens-Mack J."/>
            <person name="Leple J."/>
            <person name="Locascio P."/>
            <person name="Lou Y."/>
            <person name="Lucas S."/>
            <person name="Martin F."/>
            <person name="Montanini B."/>
            <person name="Napoli C."/>
            <person name="Nelson D."/>
            <person name="Nelson C."/>
            <person name="Nieminen K."/>
            <person name="Nilsson O."/>
            <person name="Pereda V."/>
            <person name="Peter G."/>
            <person name="Philippe R."/>
            <person name="Pilate G."/>
            <person name="Poliakov A."/>
            <person name="Razumovskaya J."/>
            <person name="Richardson P."/>
            <person name="Rinaldi C."/>
            <person name="Ritland K."/>
            <person name="Rouze P."/>
            <person name="Ryaboy D."/>
            <person name="Schmutz J."/>
            <person name="Schrader J."/>
            <person name="Segerman B."/>
            <person name="Shin H."/>
            <person name="Siddiqui A."/>
            <person name="Sterky F."/>
            <person name="Terry A."/>
            <person name="Tsai C."/>
            <person name="Uberbacher E."/>
            <person name="Unneberg P."/>
            <person name="Vahala J."/>
            <person name="Wall K."/>
            <person name="Wessler S."/>
            <person name="Yang G."/>
            <person name="Yin T."/>
            <person name="Douglas C."/>
            <person name="Marra M."/>
            <person name="Sandberg G."/>
            <person name="Van De Peer Y."/>
            <person name="Rokhsar D."/>
        </authorList>
    </citation>
    <scope>NUCLEOTIDE SEQUENCE</scope>
    <source>
        <strain evidence="1">Nisqually-1</strain>
    </source>
</reference>
<keyword evidence="2" id="KW-1185">Reference proteome</keyword>
<dbReference type="EMBL" id="CM009301">
    <property type="protein sequence ID" value="RQO98747.1"/>
    <property type="molecule type" value="Genomic_DNA"/>
</dbReference>
<gene>
    <name evidence="1" type="ORF">POPTR_012G143350</name>
</gene>
<reference evidence="1 2" key="1">
    <citation type="journal article" date="2006" name="Science">
        <title>The genome of black cottonwood, Populus trichocarpa (Torr. &amp; Gray).</title>
        <authorList>
            <person name="Tuskan G.A."/>
            <person name="Difazio S."/>
            <person name="Jansson S."/>
            <person name="Bohlmann J."/>
            <person name="Grigoriev I."/>
            <person name="Hellsten U."/>
            <person name="Putnam N."/>
            <person name="Ralph S."/>
            <person name="Rombauts S."/>
            <person name="Salamov A."/>
            <person name="Schein J."/>
            <person name="Sterck L."/>
            <person name="Aerts A."/>
            <person name="Bhalerao R.R."/>
            <person name="Bhalerao R.P."/>
            <person name="Blaudez D."/>
            <person name="Boerjan W."/>
            <person name="Brun A."/>
            <person name="Brunner A."/>
            <person name="Busov V."/>
            <person name="Campbell M."/>
            <person name="Carlson J."/>
            <person name="Chalot M."/>
            <person name="Chapman J."/>
            <person name="Chen G.L."/>
            <person name="Cooper D."/>
            <person name="Coutinho P.M."/>
            <person name="Couturier J."/>
            <person name="Covert S."/>
            <person name="Cronk Q."/>
            <person name="Cunningham R."/>
            <person name="Davis J."/>
            <person name="Degroeve S."/>
            <person name="Dejardin A."/>
            <person name="Depamphilis C."/>
            <person name="Detter J."/>
            <person name="Dirks B."/>
            <person name="Dubchak I."/>
            <person name="Duplessis S."/>
            <person name="Ehlting J."/>
            <person name="Ellis B."/>
            <person name="Gendler K."/>
            <person name="Goodstein D."/>
            <person name="Gribskov M."/>
            <person name="Grimwood J."/>
            <person name="Groover A."/>
            <person name="Gunter L."/>
            <person name="Hamberger B."/>
            <person name="Heinze B."/>
            <person name="Helariutta Y."/>
            <person name="Henrissat B."/>
            <person name="Holligan D."/>
            <person name="Holt R."/>
            <person name="Huang W."/>
            <person name="Islam-Faridi N."/>
            <person name="Jones S."/>
            <person name="Jones-Rhoades M."/>
            <person name="Jorgensen R."/>
            <person name="Joshi C."/>
            <person name="Kangasjarvi J."/>
            <person name="Karlsson J."/>
            <person name="Kelleher C."/>
            <person name="Kirkpatrick R."/>
            <person name="Kirst M."/>
            <person name="Kohler A."/>
            <person name="Kalluri U."/>
            <person name="Larimer F."/>
            <person name="Leebens-Mack J."/>
            <person name="Leple J.C."/>
            <person name="Locascio P."/>
            <person name="Lou Y."/>
            <person name="Lucas S."/>
            <person name="Martin F."/>
            <person name="Montanini B."/>
            <person name="Napoli C."/>
            <person name="Nelson D.R."/>
            <person name="Nelson C."/>
            <person name="Nieminen K."/>
            <person name="Nilsson O."/>
            <person name="Pereda V."/>
            <person name="Peter G."/>
            <person name="Philippe R."/>
            <person name="Pilate G."/>
            <person name="Poliakov A."/>
            <person name="Razumovskaya J."/>
            <person name="Richardson P."/>
            <person name="Rinaldi C."/>
            <person name="Ritland K."/>
            <person name="Rouze P."/>
            <person name="Ryaboy D."/>
            <person name="Schmutz J."/>
            <person name="Schrader J."/>
            <person name="Segerman B."/>
            <person name="Shin H."/>
            <person name="Siddiqui A."/>
            <person name="Sterky F."/>
            <person name="Terry A."/>
            <person name="Tsai C.J."/>
            <person name="Uberbacher E."/>
            <person name="Unneberg P."/>
            <person name="Vahala J."/>
            <person name="Wall K."/>
            <person name="Wessler S."/>
            <person name="Yang G."/>
            <person name="Yin T."/>
            <person name="Douglas C."/>
            <person name="Marra M."/>
            <person name="Sandberg G."/>
            <person name="Van de Peer Y."/>
            <person name="Rokhsar D."/>
        </authorList>
    </citation>
    <scope>NUCLEOTIDE SEQUENCE [LARGE SCALE GENOMIC DNA]</scope>
    <source>
        <strain evidence="2">cv. Nisqually</strain>
        <strain evidence="1">Nisqually-1</strain>
    </source>
</reference>
<dbReference type="EMBL" id="CM009301">
    <property type="protein sequence ID" value="RQO98746.1"/>
    <property type="molecule type" value="Genomic_DNA"/>
</dbReference>
<dbReference type="AlphaFoldDB" id="A0A3N7FUJ8"/>
<evidence type="ECO:0000313" key="1">
    <source>
        <dbReference type="EMBL" id="RQO98747.1"/>
    </source>
</evidence>
<dbReference type="InParanoid" id="A0A3N7FUJ8"/>
<proteinExistence type="predicted"/>
<organism evidence="1 2">
    <name type="scientific">Populus trichocarpa</name>
    <name type="common">Western balsam poplar</name>
    <name type="synonym">Populus balsamifera subsp. trichocarpa</name>
    <dbReference type="NCBI Taxonomy" id="3694"/>
    <lineage>
        <taxon>Eukaryota</taxon>
        <taxon>Viridiplantae</taxon>
        <taxon>Streptophyta</taxon>
        <taxon>Embryophyta</taxon>
        <taxon>Tracheophyta</taxon>
        <taxon>Spermatophyta</taxon>
        <taxon>Magnoliopsida</taxon>
        <taxon>eudicotyledons</taxon>
        <taxon>Gunneridae</taxon>
        <taxon>Pentapetalae</taxon>
        <taxon>rosids</taxon>
        <taxon>fabids</taxon>
        <taxon>Malpighiales</taxon>
        <taxon>Salicaceae</taxon>
        <taxon>Saliceae</taxon>
        <taxon>Populus</taxon>
    </lineage>
</organism>
<dbReference type="Proteomes" id="UP000006729">
    <property type="component" value="Chromosome 12"/>
</dbReference>
<sequence length="118" mass="14197">MRSQRWSRITENLLGGSTLVELLLWLTWPFGACLHPWSLQEVLHWIEEVTEHNKEKTSKHSMRRGECSFCSLFKIESPNTLEQKFRMLLRRSYYIITNHILKNQYSTSFLLLKFHFHS</sequence>
<name>A0A3N7FUJ8_POPTR</name>
<protein>
    <submittedName>
        <fullName evidence="1">Uncharacterized protein</fullName>
    </submittedName>
</protein>
<accession>A0A3N7FUJ8</accession>
<evidence type="ECO:0000313" key="2">
    <source>
        <dbReference type="Proteomes" id="UP000006729"/>
    </source>
</evidence>